<keyword evidence="3" id="KW-1185">Reference proteome</keyword>
<dbReference type="AlphaFoldDB" id="A0A0A7S2I0"/>
<accession>A0A0A7S2I0</accession>
<organism evidence="2 3">
    <name type="scientific">Frischella perrara</name>
    <dbReference type="NCBI Taxonomy" id="1267021"/>
    <lineage>
        <taxon>Bacteria</taxon>
        <taxon>Pseudomonadati</taxon>
        <taxon>Pseudomonadota</taxon>
        <taxon>Gammaproteobacteria</taxon>
        <taxon>Orbales</taxon>
        <taxon>Orbaceae</taxon>
        <taxon>Frischella</taxon>
    </lineage>
</organism>
<name>A0A0A7S2I0_FRIPE</name>
<dbReference type="EMBL" id="CP009056">
    <property type="protein sequence ID" value="AJA45755.1"/>
    <property type="molecule type" value="Genomic_DNA"/>
</dbReference>
<dbReference type="KEGG" id="fpp:FPB0191_01944"/>
<evidence type="ECO:0000313" key="2">
    <source>
        <dbReference type="EMBL" id="AJA45755.1"/>
    </source>
</evidence>
<protein>
    <submittedName>
        <fullName evidence="2">Uncharacterized protein</fullName>
    </submittedName>
</protein>
<feature type="region of interest" description="Disordered" evidence="1">
    <location>
        <begin position="192"/>
        <end position="214"/>
    </location>
</feature>
<feature type="region of interest" description="Disordered" evidence="1">
    <location>
        <begin position="392"/>
        <end position="415"/>
    </location>
</feature>
<dbReference type="RefSeq" id="WP_039105665.1">
    <property type="nucleotide sequence ID" value="NZ_CP009056.1"/>
</dbReference>
<dbReference type="STRING" id="1267021.FPB0191_01944"/>
<proteinExistence type="predicted"/>
<dbReference type="HOGENOM" id="CLU_022013_0_0_6"/>
<evidence type="ECO:0000256" key="1">
    <source>
        <dbReference type="SAM" id="MobiDB-lite"/>
    </source>
</evidence>
<feature type="compositionally biased region" description="Polar residues" evidence="1">
    <location>
        <begin position="406"/>
        <end position="415"/>
    </location>
</feature>
<dbReference type="Proteomes" id="UP000030901">
    <property type="component" value="Chromosome"/>
</dbReference>
<sequence>MNDQVSLSKEHSDIVDIESEPIQVYISPETEEIIIPENPKLFEDEWRLLHYYSEKSRQYEELYSESINLLNRIEMNKQGLKSNDDLKDEILAQSQKISKAIEKPVDLNFGSINELVDLFFQSLTLLEDVKYQLKSEWEDETMVDGTTFSEIVELLPVMIKDPSKSGNIRTNRFAYLRKVVISKDRSNKIKIRELNSSTQESGSTRQGSDSIIEEDRHGNKRYNLKKLTEQLTTPEAKSELLKIPLFGDSGYVLGDLIKPWAEELENILSIDEEIGIFNISGGAQFMRYAYAAQIESDIDLLKGRINLKGELSGEVALATGSIAASIFIPDRLGILWQLKGLDSQGRVQSYPIGHFRLSLGAYLSGFIGASVGICAQLSVQVVEQNGVKRQVLSGNKGGKKNKNFKSRNQQGNSINQQIKDTDAQGTSLDASAFAGARAEIGVVGALQWLKPLSFYSEEERKKLNNQLEFEDFASANPKVGLMAGIGAGFSLYCKIVNGKILIRCHASLCCGVGAKGSLEFAVDFTLIKQFLSWFAHQLFWSNYSYLEFIALDTFEHLKYMMTLVIGFKKSIDDLLAESLENIKDIFIRCVSSFGEKLGEVTERNQLAENILNGDELLLISPPESKGMLIALLMQVNAFDKKRSWWIPSINWVDNIQQSFANIFYTKRSAAIIKILHTIQTQREWVQVMKNIELDTEKLDAAKSDAVAAENEQKLREFLSLGFFNLNSKYEQHYAELINQENSKQSEALLTSIKDIIAKKPAYGCPVMLNTCPEYQLRTVNDGYLPWRADLTNILRR</sequence>
<reference evidence="2 3" key="1">
    <citation type="journal article" date="2014" name="Appl. Environ. Microbiol.">
        <title>Gut symbionts from distinct hosts exhibit genotoxic activity via divergent colibactin biosynthetic pathways.</title>
        <authorList>
            <person name="Engel P."/>
            <person name="Vizcaino M.I."/>
            <person name="Crawford J.M."/>
        </authorList>
    </citation>
    <scope>NUCLEOTIDE SEQUENCE [LARGE SCALE GENOMIC DNA]</scope>
    <source>
        <strain evidence="2 3">PEB0191</strain>
    </source>
</reference>
<feature type="compositionally biased region" description="Polar residues" evidence="1">
    <location>
        <begin position="194"/>
        <end position="209"/>
    </location>
</feature>
<gene>
    <name evidence="2" type="ORF">FPB0191_01944</name>
</gene>
<evidence type="ECO:0000313" key="3">
    <source>
        <dbReference type="Proteomes" id="UP000030901"/>
    </source>
</evidence>
<dbReference type="OrthoDB" id="7796826at2"/>